<feature type="region of interest" description="Disordered" evidence="1">
    <location>
        <begin position="141"/>
        <end position="227"/>
    </location>
</feature>
<keyword evidence="3" id="KW-1185">Reference proteome</keyword>
<feature type="region of interest" description="Disordered" evidence="1">
    <location>
        <begin position="1"/>
        <end position="76"/>
    </location>
</feature>
<protein>
    <submittedName>
        <fullName evidence="2">Uncharacterized protein</fullName>
    </submittedName>
</protein>
<dbReference type="EMBL" id="JAVRRD010000017">
    <property type="protein sequence ID" value="KAK5050460.1"/>
    <property type="molecule type" value="Genomic_DNA"/>
</dbReference>
<feature type="compositionally biased region" description="Polar residues" evidence="1">
    <location>
        <begin position="47"/>
        <end position="67"/>
    </location>
</feature>
<evidence type="ECO:0000313" key="3">
    <source>
        <dbReference type="Proteomes" id="UP001358417"/>
    </source>
</evidence>
<feature type="compositionally biased region" description="Basic and acidic residues" evidence="1">
    <location>
        <begin position="30"/>
        <end position="39"/>
    </location>
</feature>
<feature type="compositionally biased region" description="Acidic residues" evidence="1">
    <location>
        <begin position="199"/>
        <end position="216"/>
    </location>
</feature>
<organism evidence="2 3">
    <name type="scientific">Exophiala bonariae</name>
    <dbReference type="NCBI Taxonomy" id="1690606"/>
    <lineage>
        <taxon>Eukaryota</taxon>
        <taxon>Fungi</taxon>
        <taxon>Dikarya</taxon>
        <taxon>Ascomycota</taxon>
        <taxon>Pezizomycotina</taxon>
        <taxon>Eurotiomycetes</taxon>
        <taxon>Chaetothyriomycetidae</taxon>
        <taxon>Chaetothyriales</taxon>
        <taxon>Herpotrichiellaceae</taxon>
        <taxon>Exophiala</taxon>
    </lineage>
</organism>
<evidence type="ECO:0000256" key="1">
    <source>
        <dbReference type="SAM" id="MobiDB-lite"/>
    </source>
</evidence>
<proteinExistence type="predicted"/>
<sequence length="266" mass="29744">MPPHPDDPMTTTNYNSFRPRNLEDLLLDTARNRSDEEAVPRYVPNPQARSSTSNNLNASPTTPNFEISSRHGSRYRDEDVEFSGGWSDLMERHPMNRAIAASNSPLPRMTTKPCGEEVLENDDFQKTWNSLAALFGCISLEEPSPRRQPPLLSSPVGVRERPRGNSTRSGQPRADPSTLGTGANQGRGSNSNGDRLPPTDEENDAEDQDAGDEDNDQQSTHHSKLSPRRAFACPFHKFNPVQYAACHEENFQRIDSLWRVSLMDAK</sequence>
<dbReference type="AlphaFoldDB" id="A0AAV9N8W8"/>
<dbReference type="RefSeq" id="XP_064705046.1">
    <property type="nucleotide sequence ID" value="XM_064847325.1"/>
</dbReference>
<feature type="compositionally biased region" description="Polar residues" evidence="1">
    <location>
        <begin position="178"/>
        <end position="193"/>
    </location>
</feature>
<comment type="caution">
    <text evidence="2">The sequence shown here is derived from an EMBL/GenBank/DDBJ whole genome shotgun (WGS) entry which is preliminary data.</text>
</comment>
<name>A0AAV9N8W8_9EURO</name>
<accession>A0AAV9N8W8</accession>
<gene>
    <name evidence="2" type="ORF">LTR84_003741</name>
</gene>
<dbReference type="Proteomes" id="UP001358417">
    <property type="component" value="Unassembled WGS sequence"/>
</dbReference>
<evidence type="ECO:0000313" key="2">
    <source>
        <dbReference type="EMBL" id="KAK5050460.1"/>
    </source>
</evidence>
<reference evidence="2 3" key="1">
    <citation type="submission" date="2023-08" db="EMBL/GenBank/DDBJ databases">
        <title>Black Yeasts Isolated from many extreme environments.</title>
        <authorList>
            <person name="Coleine C."/>
            <person name="Stajich J.E."/>
            <person name="Selbmann L."/>
        </authorList>
    </citation>
    <scope>NUCLEOTIDE SEQUENCE [LARGE SCALE GENOMIC DNA]</scope>
    <source>
        <strain evidence="2 3">CCFEE 5792</strain>
    </source>
</reference>
<dbReference type="GeneID" id="89971924"/>